<evidence type="ECO:0000256" key="10">
    <source>
        <dbReference type="ARBA" id="ARBA00023228"/>
    </source>
</evidence>
<dbReference type="InterPro" id="IPR011993">
    <property type="entry name" value="PH-like_dom_sf"/>
</dbReference>
<evidence type="ECO:0000259" key="13">
    <source>
        <dbReference type="PROSITE" id="PS50826"/>
    </source>
</evidence>
<dbReference type="SMART" id="SM01175">
    <property type="entry name" value="DUF4206"/>
    <property type="match status" value="1"/>
</dbReference>
<evidence type="ECO:0000256" key="2">
    <source>
        <dbReference type="ARBA" id="ARBA00004656"/>
    </source>
</evidence>
<keyword evidence="7" id="KW-0863">Zinc-finger</keyword>
<keyword evidence="6" id="KW-0967">Endosome</keyword>
<evidence type="ECO:0000313" key="14">
    <source>
        <dbReference type="EMBL" id="KAG9461768.1"/>
    </source>
</evidence>
<dbReference type="Pfam" id="PF02759">
    <property type="entry name" value="RUN"/>
    <property type="match status" value="1"/>
</dbReference>
<dbReference type="PANTHER" id="PTHR12326">
    <property type="entry name" value="PLECKSTRIN HOMOLOGY DOMAIN CONTAINING PROTEIN"/>
    <property type="match status" value="1"/>
</dbReference>
<name>A0A8J6E8G6_ELECQ</name>
<keyword evidence="10" id="KW-0458">Lysosome</keyword>
<evidence type="ECO:0000256" key="4">
    <source>
        <dbReference type="ARBA" id="ARBA00022723"/>
    </source>
</evidence>
<comment type="subcellular location">
    <subcellularLocation>
        <location evidence="1">Late endosome</location>
    </subcellularLocation>
    <subcellularLocation>
        <location evidence="2">Lysosome membrane</location>
    </subcellularLocation>
</comment>
<keyword evidence="9" id="KW-0072">Autophagy</keyword>
<keyword evidence="3" id="KW-0597">Phosphoprotein</keyword>
<feature type="region of interest" description="Disordered" evidence="11">
    <location>
        <begin position="277"/>
        <end position="296"/>
    </location>
</feature>
<dbReference type="InterPro" id="IPR037213">
    <property type="entry name" value="Run_dom_sf"/>
</dbReference>
<accession>A0A8J6E8G6</accession>
<evidence type="ECO:0000256" key="6">
    <source>
        <dbReference type="ARBA" id="ARBA00022753"/>
    </source>
</evidence>
<evidence type="ECO:0000313" key="15">
    <source>
        <dbReference type="Proteomes" id="UP000770717"/>
    </source>
</evidence>
<feature type="compositionally biased region" description="Low complexity" evidence="11">
    <location>
        <begin position="127"/>
        <end position="144"/>
    </location>
</feature>
<evidence type="ECO:0000256" key="3">
    <source>
        <dbReference type="ARBA" id="ARBA00022553"/>
    </source>
</evidence>
<dbReference type="EMBL" id="WNTK01016751">
    <property type="protein sequence ID" value="KAG9461768.1"/>
    <property type="molecule type" value="Genomic_DNA"/>
</dbReference>
<keyword evidence="15" id="KW-1185">Reference proteome</keyword>
<evidence type="ECO:0000259" key="12">
    <source>
        <dbReference type="PROSITE" id="PS50003"/>
    </source>
</evidence>
<dbReference type="InterPro" id="IPR051366">
    <property type="entry name" value="DEF8"/>
</dbReference>
<dbReference type="Pfam" id="PF13901">
    <property type="entry name" value="RH_dom"/>
    <property type="match status" value="1"/>
</dbReference>
<evidence type="ECO:0000256" key="8">
    <source>
        <dbReference type="ARBA" id="ARBA00022833"/>
    </source>
</evidence>
<evidence type="ECO:0000256" key="11">
    <source>
        <dbReference type="SAM" id="MobiDB-lite"/>
    </source>
</evidence>
<dbReference type="SUPFAM" id="SSF50729">
    <property type="entry name" value="PH domain-like"/>
    <property type="match status" value="2"/>
</dbReference>
<sequence length="831" mass="93312">MSIFLPCRDVIAQLEAISYISSEVGRCRSWLRLALNESLMECYFLTLQREKSRLVEYYQPFALLLDVEDCDVVLSYLQGLSSLTFSLSYKSAILNEWTASPLTVAGLWQEEAERVADYQPHRRKSLDSVSQSSGSDDTSNSMISNTKRPLESSSLSNSSSQLSSSLGSDEQPPASPHFPCDAAGAEDTDGGTSAAASPCSLHHSPIPQDPKADKECKKASETSETATISRNNHDDLLPVSAAPPSPSAAPHDAPLMTRSLPASPGAALPKSWISEDDFQTESPVATEESSLDPPTSQLPVVAGSEPLKPPVAAFHVVHRRQMGLPNPFRGLLMMGSLERKNALGLYRPYHCELTPYELRLHLEGDEQSCAESCSLLRCESVGPAHADGRFDIQFPNKRLSLRAPSKDEAQDWVDRIQEAVQTLRPQQDDCWEVLHCPDSPPSSVRPGEGAASFRVFDWTLQVEVEPDALKESVLYMKVHKSWTRFVFSLSDRALKSFVPRSSEKALYNSYTVEMVKDILPDPSLGSPSCFRLVTTKGSLQLQAESAAEAKAWRELVRAVFLELEDEALLFLRATNFQIKAHIRDHLLFQFLLHIPTERGLDTQNLKCAGCHKQIGFHFGKVKLCAFSGFYYCDLCHQDEVSIIPSRMVHNWDLMERAVSRAALNFLKMVQDEPIFNLKCLNDQLYRHTQTMRDISRSREKLRLLGEYLMSCRSGALQELSTSLDHRDYLLDCAHTYSVRDLKQIAAGEFECFLQSALQFASSHVYRCDRCSQRGFICQICNQEEIIYPFQFDTTTRCGDCKAVFHKPCKTLATQCPRCERRRKCREQRVAM</sequence>
<feature type="region of interest" description="Disordered" evidence="11">
    <location>
        <begin position="119"/>
        <end position="270"/>
    </location>
</feature>
<dbReference type="SMART" id="SM00233">
    <property type="entry name" value="PH"/>
    <property type="match status" value="2"/>
</dbReference>
<dbReference type="GO" id="GO:0006914">
    <property type="term" value="P:autophagy"/>
    <property type="evidence" value="ECO:0007669"/>
    <property type="project" value="UniProtKB-KW"/>
</dbReference>
<evidence type="ECO:0000256" key="1">
    <source>
        <dbReference type="ARBA" id="ARBA00004603"/>
    </source>
</evidence>
<comment type="caution">
    <text evidence="14">The sequence shown here is derived from an EMBL/GenBank/DDBJ whole genome shotgun (WGS) entry which is preliminary data.</text>
</comment>
<dbReference type="Gene3D" id="1.20.58.900">
    <property type="match status" value="1"/>
</dbReference>
<keyword evidence="4" id="KW-0479">Metal-binding</keyword>
<protein>
    <recommendedName>
        <fullName evidence="16">Pleckstrin homology domain-containing family M member 1</fullName>
    </recommendedName>
</protein>
<feature type="compositionally biased region" description="Basic and acidic residues" evidence="11">
    <location>
        <begin position="210"/>
        <end position="221"/>
    </location>
</feature>
<feature type="compositionally biased region" description="Low complexity" evidence="11">
    <location>
        <begin position="151"/>
        <end position="168"/>
    </location>
</feature>
<keyword evidence="5" id="KW-0677">Repeat</keyword>
<keyword evidence="8" id="KW-0862">Zinc</keyword>
<dbReference type="GO" id="GO:0005765">
    <property type="term" value="C:lysosomal membrane"/>
    <property type="evidence" value="ECO:0007669"/>
    <property type="project" value="UniProtKB-SubCell"/>
</dbReference>
<dbReference type="PROSITE" id="PS50826">
    <property type="entry name" value="RUN"/>
    <property type="match status" value="1"/>
</dbReference>
<dbReference type="SUPFAM" id="SSF140741">
    <property type="entry name" value="RUN domain-like"/>
    <property type="match status" value="1"/>
</dbReference>
<dbReference type="GO" id="GO:0005770">
    <property type="term" value="C:late endosome"/>
    <property type="evidence" value="ECO:0007669"/>
    <property type="project" value="UniProtKB-SubCell"/>
</dbReference>
<dbReference type="PROSITE" id="PS50003">
    <property type="entry name" value="PH_DOMAIN"/>
    <property type="match status" value="2"/>
</dbReference>
<dbReference type="Proteomes" id="UP000770717">
    <property type="component" value="Unassembled WGS sequence"/>
</dbReference>
<dbReference type="SMART" id="SM00593">
    <property type="entry name" value="RUN"/>
    <property type="match status" value="1"/>
</dbReference>
<evidence type="ECO:0000256" key="5">
    <source>
        <dbReference type="ARBA" id="ARBA00022737"/>
    </source>
</evidence>
<evidence type="ECO:0000256" key="9">
    <source>
        <dbReference type="ARBA" id="ARBA00023006"/>
    </source>
</evidence>
<feature type="domain" description="PH" evidence="12">
    <location>
        <begin position="467"/>
        <end position="561"/>
    </location>
</feature>
<dbReference type="InterPro" id="IPR004012">
    <property type="entry name" value="Run_dom"/>
</dbReference>
<dbReference type="OrthoDB" id="62364at2759"/>
<feature type="domain" description="PH" evidence="12">
    <location>
        <begin position="390"/>
        <end position="421"/>
    </location>
</feature>
<evidence type="ECO:0000256" key="7">
    <source>
        <dbReference type="ARBA" id="ARBA00022771"/>
    </source>
</evidence>
<gene>
    <name evidence="14" type="ORF">GDO78_015801</name>
</gene>
<reference evidence="14" key="1">
    <citation type="thesis" date="2020" institute="ProQuest LLC" country="789 East Eisenhower Parkway, Ann Arbor, MI, USA">
        <title>Comparative Genomics and Chromosome Evolution.</title>
        <authorList>
            <person name="Mudd A.B."/>
        </authorList>
    </citation>
    <scope>NUCLEOTIDE SEQUENCE</scope>
    <source>
        <strain evidence="14">HN-11 Male</strain>
        <tissue evidence="14">Kidney and liver</tissue>
    </source>
</reference>
<proteinExistence type="predicted"/>
<dbReference type="InterPro" id="IPR001849">
    <property type="entry name" value="PH_domain"/>
</dbReference>
<dbReference type="AlphaFoldDB" id="A0A8J6E8G6"/>
<dbReference type="Gene3D" id="2.30.29.30">
    <property type="entry name" value="Pleckstrin-homology domain (PH domain)/Phosphotyrosine-binding domain (PTB)"/>
    <property type="match status" value="2"/>
</dbReference>
<evidence type="ECO:0008006" key="16">
    <source>
        <dbReference type="Google" id="ProtNLM"/>
    </source>
</evidence>
<organism evidence="14 15">
    <name type="scientific">Eleutherodactylus coqui</name>
    <name type="common">Puerto Rican coqui</name>
    <dbReference type="NCBI Taxonomy" id="57060"/>
    <lineage>
        <taxon>Eukaryota</taxon>
        <taxon>Metazoa</taxon>
        <taxon>Chordata</taxon>
        <taxon>Craniata</taxon>
        <taxon>Vertebrata</taxon>
        <taxon>Euteleostomi</taxon>
        <taxon>Amphibia</taxon>
        <taxon>Batrachia</taxon>
        <taxon>Anura</taxon>
        <taxon>Neobatrachia</taxon>
        <taxon>Hyloidea</taxon>
        <taxon>Eleutherodactylidae</taxon>
        <taxon>Eleutherodactylinae</taxon>
        <taxon>Eleutherodactylus</taxon>
        <taxon>Eleutherodactylus</taxon>
    </lineage>
</organism>
<dbReference type="InterPro" id="IPR025258">
    <property type="entry name" value="RH_dom"/>
</dbReference>
<feature type="domain" description="RUN" evidence="13">
    <location>
        <begin position="1"/>
        <end position="92"/>
    </location>
</feature>
<dbReference type="GO" id="GO:0008270">
    <property type="term" value="F:zinc ion binding"/>
    <property type="evidence" value="ECO:0007669"/>
    <property type="project" value="UniProtKB-KW"/>
</dbReference>
<dbReference type="PANTHER" id="PTHR12326:SF5">
    <property type="entry name" value="PLECKSTRIN HOMOLOGY DOMAIN-CONTAINING FAMILY M MEMBER 1"/>
    <property type="match status" value="1"/>
</dbReference>